<evidence type="ECO:0000313" key="1">
    <source>
        <dbReference type="EMBL" id="KAJ3496952.1"/>
    </source>
</evidence>
<proteinExistence type="predicted"/>
<accession>A0ACC1R360</accession>
<organism evidence="1 2">
    <name type="scientific">Lecanicillium saksenae</name>
    <dbReference type="NCBI Taxonomy" id="468837"/>
    <lineage>
        <taxon>Eukaryota</taxon>
        <taxon>Fungi</taxon>
        <taxon>Dikarya</taxon>
        <taxon>Ascomycota</taxon>
        <taxon>Pezizomycotina</taxon>
        <taxon>Sordariomycetes</taxon>
        <taxon>Hypocreomycetidae</taxon>
        <taxon>Hypocreales</taxon>
        <taxon>Cordycipitaceae</taxon>
        <taxon>Lecanicillium</taxon>
    </lineage>
</organism>
<gene>
    <name evidence="1" type="ORF">NLG97_g2273</name>
</gene>
<sequence length="155" mass="17015">MSSPIDVVKRLLAGATDEAIVRELVAPTATYVSLCISNPDLKRIMPYAGVHSKEGYNAVYSTFARVNAVWSNEAFAIEKIFASGGDVAVFGRFTYRARTTGKAYESLFSIRAEVVDGKVVYMQFMEDTLGTAATFARGGTVRYEVEEGKPFDIIF</sequence>
<protein>
    <submittedName>
        <fullName evidence="1">Uncharacterized protein</fullName>
    </submittedName>
</protein>
<evidence type="ECO:0000313" key="2">
    <source>
        <dbReference type="Proteomes" id="UP001148737"/>
    </source>
</evidence>
<comment type="caution">
    <text evidence="1">The sequence shown here is derived from an EMBL/GenBank/DDBJ whole genome shotgun (WGS) entry which is preliminary data.</text>
</comment>
<dbReference type="Proteomes" id="UP001148737">
    <property type="component" value="Unassembled WGS sequence"/>
</dbReference>
<dbReference type="EMBL" id="JANAKD010000149">
    <property type="protein sequence ID" value="KAJ3496952.1"/>
    <property type="molecule type" value="Genomic_DNA"/>
</dbReference>
<reference evidence="1" key="1">
    <citation type="submission" date="2022-07" db="EMBL/GenBank/DDBJ databases">
        <title>Genome Sequence of Lecanicillium saksenae.</title>
        <authorList>
            <person name="Buettner E."/>
        </authorList>
    </citation>
    <scope>NUCLEOTIDE SEQUENCE</scope>
    <source>
        <strain evidence="1">VT-O1</strain>
    </source>
</reference>
<name>A0ACC1R360_9HYPO</name>
<keyword evidence="2" id="KW-1185">Reference proteome</keyword>